<dbReference type="Pfam" id="PF00582">
    <property type="entry name" value="Usp"/>
    <property type="match status" value="1"/>
</dbReference>
<dbReference type="STRING" id="329726.AM1_0946"/>
<organism evidence="11 12">
    <name type="scientific">Acaryochloris marina (strain MBIC 11017)</name>
    <dbReference type="NCBI Taxonomy" id="329726"/>
    <lineage>
        <taxon>Bacteria</taxon>
        <taxon>Bacillati</taxon>
        <taxon>Cyanobacteriota</taxon>
        <taxon>Cyanophyceae</taxon>
        <taxon>Acaryochloridales</taxon>
        <taxon>Acaryochloridaceae</taxon>
        <taxon>Acaryochloris</taxon>
    </lineage>
</organism>
<dbReference type="Pfam" id="PF00571">
    <property type="entry name" value="CBS"/>
    <property type="match status" value="2"/>
</dbReference>
<dbReference type="PROSITE" id="PS51371">
    <property type="entry name" value="CBS"/>
    <property type="match status" value="2"/>
</dbReference>
<evidence type="ECO:0000256" key="4">
    <source>
        <dbReference type="ARBA" id="ARBA00022989"/>
    </source>
</evidence>
<evidence type="ECO:0000256" key="5">
    <source>
        <dbReference type="ARBA" id="ARBA00023065"/>
    </source>
</evidence>
<keyword evidence="4 9" id="KW-1133">Transmembrane helix</keyword>
<accession>B0BZR2</accession>
<evidence type="ECO:0000313" key="11">
    <source>
        <dbReference type="EMBL" id="ABW25988.1"/>
    </source>
</evidence>
<feature type="domain" description="CBS" evidence="10">
    <location>
        <begin position="451"/>
        <end position="508"/>
    </location>
</feature>
<proteinExistence type="predicted"/>
<dbReference type="PANTHER" id="PTHR45711">
    <property type="entry name" value="CHLORIDE CHANNEL PROTEIN"/>
    <property type="match status" value="1"/>
</dbReference>
<dbReference type="OrthoDB" id="9812438at2"/>
<reference evidence="11 12" key="1">
    <citation type="journal article" date="2008" name="Proc. Natl. Acad. Sci. U.S.A.">
        <title>Niche adaptation and genome expansion in the chlorophyll d-producing cyanobacterium Acaryochloris marina.</title>
        <authorList>
            <person name="Swingley W.D."/>
            <person name="Chen M."/>
            <person name="Cheung P.C."/>
            <person name="Conrad A.L."/>
            <person name="Dejesa L.C."/>
            <person name="Hao J."/>
            <person name="Honchak B.M."/>
            <person name="Karbach L.E."/>
            <person name="Kurdoglu A."/>
            <person name="Lahiri S."/>
            <person name="Mastrian S.D."/>
            <person name="Miyashita H."/>
            <person name="Page L."/>
            <person name="Ramakrishna P."/>
            <person name="Satoh S."/>
            <person name="Sattley W.M."/>
            <person name="Shimada Y."/>
            <person name="Taylor H.L."/>
            <person name="Tomo T."/>
            <person name="Tsuchiya T."/>
            <person name="Wang Z.T."/>
            <person name="Raymond J."/>
            <person name="Mimuro M."/>
            <person name="Blankenship R.E."/>
            <person name="Touchman J.W."/>
        </authorList>
    </citation>
    <scope>NUCLEOTIDE SEQUENCE [LARGE SCALE GENOMIC DNA]</scope>
    <source>
        <strain evidence="12">MBIC 11017</strain>
    </source>
</reference>
<dbReference type="CDD" id="cd00293">
    <property type="entry name" value="USP-like"/>
    <property type="match status" value="1"/>
</dbReference>
<dbReference type="InterPro" id="IPR001807">
    <property type="entry name" value="ClC"/>
</dbReference>
<sequence>MKLISAFQPLRHLTQSSRFAIIEACLIGLISGLAAVALQDGIGWLGGLRISLANQFHSPLILPLIGVIGGLIAGLLIETIAPDAKGSGIPQVKAALAQFPIALNWQVALVKLFSGITALGTGLPLGRQGPTVQLGAALAAQLSYWFPTAPNHRQQMIAAGAGAGLAAGFAAPIAGVLFIVEELLHDLSGLTLGTAILSSFIGAVVAHVLGGQNLSISFEQVTTATSFSVPEIPFFILLGILAGGFGAIFNRGLLLSVDLNRRLKFLGLPWRISLAGGICGSIIGQLPSIFQDNTGLRGLLGLGDLGWQLALTAFVVQFGLTLIAYGSGAPGGLFAPSLVMGAALGNLVGLGQAQLLGAGLPTTYAFVGMGAFFGAVSRVPVTGIVIIFEITQDFNLVLPLMISSVVAYLTAEQINQSSIYDLLLQQQGIQLQNASPSAQRMLDALTAEDIMQRQVETLPSDLSLDAARKIFSRSHHRGFPVLEDRRLVGILSRTDLNRVTQQQKPGDTLIRDIMTPQPLTVGPSASLSDVLYILNRSHISRLPVLDGRKLIGIITRADIIHAEFDHISGQKQQDNQAFAPSYGVYLTRGPATGEGRILLPLANPDTAEPLLKVAVAMAQALNYELECLHIIRLPRNRLPAETPVQTVKGRRLLQKAIRYGQRHQVSVHTQIIAAQDVAQAILEVEQTEHINLLLMGWQGQFFSGGQIGNPTVRTILQQAKSQVLVIRPATHFNTGKNQRWLIPVSGGPNVQQAIQLLPALVPISKSPKLKLFQVYPPSSDLPDQSILEHYSQFLKQACPDSAVKRTQICAQNVADAIVELARLQKTDIIVIGASPTGLVHQALKGNIPLAIAQGTEATIILVRGSGTNVVV</sequence>
<evidence type="ECO:0000256" key="9">
    <source>
        <dbReference type="SAM" id="Phobius"/>
    </source>
</evidence>
<feature type="transmembrane region" description="Helical" evidence="9">
    <location>
        <begin position="59"/>
        <end position="81"/>
    </location>
</feature>
<feature type="domain" description="CBS" evidence="10">
    <location>
        <begin position="514"/>
        <end position="569"/>
    </location>
</feature>
<evidence type="ECO:0000256" key="6">
    <source>
        <dbReference type="ARBA" id="ARBA00023136"/>
    </source>
</evidence>
<keyword evidence="6 9" id="KW-0472">Membrane</keyword>
<dbReference type="Gene3D" id="1.10.3080.10">
    <property type="entry name" value="Clc chloride channel"/>
    <property type="match status" value="1"/>
</dbReference>
<keyword evidence="7" id="KW-0868">Chloride</keyword>
<dbReference type="SMART" id="SM00116">
    <property type="entry name" value="CBS"/>
    <property type="match status" value="2"/>
</dbReference>
<feature type="transmembrane region" description="Helical" evidence="9">
    <location>
        <begin position="394"/>
        <end position="411"/>
    </location>
</feature>
<dbReference type="eggNOG" id="COG0517">
    <property type="taxonomic scope" value="Bacteria"/>
</dbReference>
<dbReference type="InterPro" id="IPR006016">
    <property type="entry name" value="UspA"/>
</dbReference>
<name>B0BZR2_ACAM1</name>
<feature type="transmembrane region" description="Helical" evidence="9">
    <location>
        <begin position="192"/>
        <end position="212"/>
    </location>
</feature>
<dbReference type="Gene3D" id="3.40.50.12370">
    <property type="match status" value="1"/>
</dbReference>
<dbReference type="InterPro" id="IPR014743">
    <property type="entry name" value="Cl-channel_core"/>
</dbReference>
<feature type="transmembrane region" description="Helical" evidence="9">
    <location>
        <begin position="265"/>
        <end position="286"/>
    </location>
</feature>
<dbReference type="eggNOG" id="COG0589">
    <property type="taxonomic scope" value="Bacteria"/>
</dbReference>
<feature type="transmembrane region" description="Helical" evidence="9">
    <location>
        <begin position="364"/>
        <end position="387"/>
    </location>
</feature>
<dbReference type="AlphaFoldDB" id="B0BZR2"/>
<dbReference type="KEGG" id="amr:AM1_0946"/>
<dbReference type="CDD" id="cd01031">
    <property type="entry name" value="EriC"/>
    <property type="match status" value="1"/>
</dbReference>
<protein>
    <submittedName>
        <fullName evidence="11">Cl-channel, voltage gated, putative</fullName>
    </submittedName>
</protein>
<dbReference type="PANTHER" id="PTHR45711:SF10">
    <property type="entry name" value="CHLORIDE CHANNEL PROTEIN"/>
    <property type="match status" value="1"/>
</dbReference>
<dbReference type="EMBL" id="CP000828">
    <property type="protein sequence ID" value="ABW25988.1"/>
    <property type="molecule type" value="Genomic_DNA"/>
</dbReference>
<keyword evidence="5" id="KW-0406">Ion transport</keyword>
<dbReference type="PRINTS" id="PR00762">
    <property type="entry name" value="CLCHANNEL"/>
</dbReference>
<evidence type="ECO:0000256" key="2">
    <source>
        <dbReference type="ARBA" id="ARBA00022448"/>
    </source>
</evidence>
<dbReference type="RefSeq" id="WP_012161553.1">
    <property type="nucleotide sequence ID" value="NC_009925.1"/>
</dbReference>
<dbReference type="Pfam" id="PF00654">
    <property type="entry name" value="Voltage_CLC"/>
    <property type="match status" value="1"/>
</dbReference>
<evidence type="ECO:0000256" key="3">
    <source>
        <dbReference type="ARBA" id="ARBA00022692"/>
    </source>
</evidence>
<keyword evidence="8" id="KW-0129">CBS domain</keyword>
<dbReference type="SUPFAM" id="SSF81340">
    <property type="entry name" value="Clc chloride channel"/>
    <property type="match status" value="1"/>
</dbReference>
<evidence type="ECO:0000313" key="12">
    <source>
        <dbReference type="Proteomes" id="UP000000268"/>
    </source>
</evidence>
<dbReference type="Gene3D" id="3.10.580.10">
    <property type="entry name" value="CBS-domain"/>
    <property type="match status" value="2"/>
</dbReference>
<evidence type="ECO:0000256" key="7">
    <source>
        <dbReference type="ARBA" id="ARBA00023214"/>
    </source>
</evidence>
<feature type="transmembrane region" description="Helical" evidence="9">
    <location>
        <begin position="102"/>
        <end position="123"/>
    </location>
</feature>
<dbReference type="HOGENOM" id="CLU_016449_0_0_3"/>
<dbReference type="GO" id="GO:0005886">
    <property type="term" value="C:plasma membrane"/>
    <property type="evidence" value="ECO:0007669"/>
    <property type="project" value="TreeGrafter"/>
</dbReference>
<evidence type="ECO:0000256" key="8">
    <source>
        <dbReference type="PROSITE-ProRule" id="PRU00703"/>
    </source>
</evidence>
<dbReference type="InterPro" id="IPR000644">
    <property type="entry name" value="CBS_dom"/>
</dbReference>
<dbReference type="SUPFAM" id="SSF52402">
    <property type="entry name" value="Adenine nucleotide alpha hydrolases-like"/>
    <property type="match status" value="2"/>
</dbReference>
<dbReference type="eggNOG" id="COG0038">
    <property type="taxonomic scope" value="Bacteria"/>
</dbReference>
<feature type="transmembrane region" description="Helical" evidence="9">
    <location>
        <begin position="333"/>
        <end position="352"/>
    </location>
</feature>
<gene>
    <name evidence="11" type="ordered locus">AM1_0946</name>
</gene>
<keyword evidence="12" id="KW-1185">Reference proteome</keyword>
<comment type="subcellular location">
    <subcellularLocation>
        <location evidence="1">Membrane</location>
        <topology evidence="1">Multi-pass membrane protein</topology>
    </subcellularLocation>
</comment>
<keyword evidence="2" id="KW-0813">Transport</keyword>
<feature type="transmembrane region" description="Helical" evidence="9">
    <location>
        <begin position="156"/>
        <end position="180"/>
    </location>
</feature>
<keyword evidence="3 9" id="KW-0812">Transmembrane</keyword>
<feature type="transmembrane region" description="Helical" evidence="9">
    <location>
        <begin position="306"/>
        <end position="326"/>
    </location>
</feature>
<dbReference type="GO" id="GO:0005247">
    <property type="term" value="F:voltage-gated chloride channel activity"/>
    <property type="evidence" value="ECO:0007669"/>
    <property type="project" value="TreeGrafter"/>
</dbReference>
<evidence type="ECO:0000259" key="10">
    <source>
        <dbReference type="PROSITE" id="PS51371"/>
    </source>
</evidence>
<dbReference type="InterPro" id="IPR046342">
    <property type="entry name" value="CBS_dom_sf"/>
</dbReference>
<dbReference type="Proteomes" id="UP000000268">
    <property type="component" value="Chromosome"/>
</dbReference>
<evidence type="ECO:0000256" key="1">
    <source>
        <dbReference type="ARBA" id="ARBA00004141"/>
    </source>
</evidence>
<dbReference type="SUPFAM" id="SSF54631">
    <property type="entry name" value="CBS-domain pair"/>
    <property type="match status" value="1"/>
</dbReference>
<feature type="transmembrane region" description="Helical" evidence="9">
    <location>
        <begin position="232"/>
        <end position="253"/>
    </location>
</feature>
<feature type="transmembrane region" description="Helical" evidence="9">
    <location>
        <begin position="20"/>
        <end position="39"/>
    </location>
</feature>